<evidence type="ECO:0000256" key="2">
    <source>
        <dbReference type="SAM" id="Phobius"/>
    </source>
</evidence>
<evidence type="ECO:0000313" key="6">
    <source>
        <dbReference type="Proteomes" id="UP000054408"/>
    </source>
</evidence>
<dbReference type="SUPFAM" id="SSF49899">
    <property type="entry name" value="Concanavalin A-like lectins/glucanases"/>
    <property type="match status" value="1"/>
</dbReference>
<feature type="compositionally biased region" description="Low complexity" evidence="1">
    <location>
        <begin position="1916"/>
        <end position="1937"/>
    </location>
</feature>
<feature type="transmembrane region" description="Helical" evidence="2">
    <location>
        <begin position="1478"/>
        <end position="1498"/>
    </location>
</feature>
<feature type="transmembrane region" description="Helical" evidence="2">
    <location>
        <begin position="1688"/>
        <end position="1709"/>
    </location>
</feature>
<feature type="signal peptide" evidence="3">
    <location>
        <begin position="1"/>
        <end position="34"/>
    </location>
</feature>
<dbReference type="InterPro" id="IPR011641">
    <property type="entry name" value="Tyr-kin_ephrin_A/B_rcpt-like"/>
</dbReference>
<keyword evidence="3" id="KW-0732">Signal</keyword>
<dbReference type="SUPFAM" id="SSF57184">
    <property type="entry name" value="Growth factor receptor domain"/>
    <property type="match status" value="1"/>
</dbReference>
<dbReference type="STRING" id="461836.A0A0L0DQY5"/>
<dbReference type="PANTHER" id="PTHR46967:SF2">
    <property type="entry name" value="SUSHI, VON WILLEBRAND FACTOR TYPE A, EGF AND PENTRAXIN DOMAIN-CONTAINING PROTEIN 1-LIKE"/>
    <property type="match status" value="1"/>
</dbReference>
<dbReference type="Proteomes" id="UP000054408">
    <property type="component" value="Unassembled WGS sequence"/>
</dbReference>
<feature type="domain" description="Tyrosine-protein kinase ephrin type A/B receptor-like" evidence="4">
    <location>
        <begin position="1230"/>
        <end position="1278"/>
    </location>
</feature>
<evidence type="ECO:0000256" key="3">
    <source>
        <dbReference type="SAM" id="SignalP"/>
    </source>
</evidence>
<dbReference type="eggNOG" id="KOG1217">
    <property type="taxonomic scope" value="Eukaryota"/>
</dbReference>
<feature type="transmembrane region" description="Helical" evidence="2">
    <location>
        <begin position="1632"/>
        <end position="1653"/>
    </location>
</feature>
<sequence length="2036" mass="203414">MPRGGRPRHALTFPIALVLVLALIAAAGVSGVAASNATLAPPPPGAPVPIWLPPLATIAASPAGTAASAAASLWLLPPLASPPPDRASAMPRMLATLPPDACSAGCVVRLVATLAAAPPDEPPASPRVLLAALDADGTAMAALEVGPVALRVAGQRILLPLTLPLADAAPFSLEMHLESAELRISIAADVANTSARADAQAAVALAPMFVPSSFAVGPAVGELLPHSLSVIAFTVSPIGGAPVINLALQAADVGAPDMAAACAAAANGLPRPASASLTDTAAAGGSIVVVGGDEPGAQLSTRHSGDASLALPLHFPSNPPGTLVSATVSPSPPGPLAATTPDALVFNYGLSSVPALPASGTSFRLNITDVLPVELIVAPLPLPVAPSTAIALVPPQPAVFTLPVAHAALASVAASVSAIPAHGTLDMWDAQALVWTSITAAPYSLPSPHTLLRYTPPLHPRANALAAAPFVGYTLALGTYSVGGSIALILVPVNTPPSASAAGGALALDGRDDGIDLTALSLLGPPITVQAWLARAPAATPAVVIALVSAAGGGNASVALLVGPDGSFSVTVAGASYLAGNASLPIAAVGEWTHVSLAATVDGQLTVTVQSTDVSTSPSVVVVPGLALSPPLTVLVAPAQVALPAALASHSGAFAGTIDEIRVWHDASPALAGSKLVTHRLVGNEANLALYLPLDELPMVDASPFGATLPILAPHAAPSLVVSGAPIATRVVTLEDTTVEVAFPGFDVDARETASTLAVFVTALPARGELRLLGSDAPVRAAGAGLGCPLPASGAALTTALADPVPPAATDPAVPGGYTPAQVLGEPNVYPFHTRSPLAWRPRFDSATTPLVLALDILPAPAIVTAITVFETLNPGSLSAVYATANGSRFLWWAAPPLAAPLPLTGRAAETRVPLLPRLEHVARLELVFDPRRLAAEAGGETAIDAVVVYGAGVATELADIFPGYLPSGTAVFTPDANTADPDYATIGYTVFDAECGVAAPAELAIAVDDSNDRPVALTDTISFDAAAPEALVLLRFADLASDVDSPTLTFTIATAPPRGVLYNTPDGVTPTSVLTAGDNVLHPDGLCLYTPGSPQIDGMAAGAPAYAVITFTVFDGASYSRLPGALTISALCPSGTARAGESSTGVTIGDDELVVCAPCVRGAYQPFPALTECLLCEPGSTSLTGSPACAPCLPGSAAPTPGASNCSLCAPGLVAPAAGAAACELCPPGTFAPDIGRTVCTPCSAGSYAAGSASASCTACPAGTTTLAAGAADKAACICAPGFYNASASATCVACPTGGVCAGGDAAPVPAPGYWAATLDAEAFLRCATVAACPGGSAARCAVGYTGALCASCAAGYARTGAASETPACVRCDGGQGQALLGIAVMAGLAVAGVLATTSSGGPGARLVRRRTLVRAMACLSLGVAFLQQVGVVGSLALSWGPGMRTMGPVLSAVSLDATRLPLGCALPGPPSPSAHYALLLALPLLVPAWLCVFYAAMGVRAAIPATVAAMLPAAVTRMWKPLAAPRAVATLLVFAEIGFIAITTTLFLPFRCFLQTDGELVLAWAPDTRCYSGAWAAAFLPLLVPAVIVYLAGIPLYLARAVMAAAARPLRPAHIAAHAPLFTKYQPRTYFWGLVELTAKVAITAAAAALAASPLSAALITLTVVAALAATRTTLAPFFDPSVNRLATGLAVVLSALLVLAPLHYVPAAGTPAPVVADPALGTAISNAVIVLVVGGGWRPRSGPAASAAEAADAARAAIVASLATLGTPRVLEAIAGDKAGAWPELAPAELAELRRGLDALSAAYLGLHGPTPRIMAEADTSLVALITPRDGGDNDNGASSVLSESSSSSISPSYSYVEYSDATVDAEATKAEAAARAREARAAAAAARQDAVFLTAALGPSRPGSPAISPRVSRPGSRQRSLLGSRQGSRSSSPASVLTSRPRSRPRVESPIMSRWSQFLATSPQPDASPRLDVSPAVSRRSKTPMSARSVSLPGAALEAIPRNRSSPSLTFLAPIQEPDAYEPDAREGGGRV</sequence>
<evidence type="ECO:0000313" key="5">
    <source>
        <dbReference type="EMBL" id="KNC53848.1"/>
    </source>
</evidence>
<feature type="region of interest" description="Disordered" evidence="1">
    <location>
        <begin position="1900"/>
        <end position="2036"/>
    </location>
</feature>
<dbReference type="RefSeq" id="XP_013754228.1">
    <property type="nucleotide sequence ID" value="XM_013898774.1"/>
</dbReference>
<feature type="region of interest" description="Disordered" evidence="1">
    <location>
        <begin position="1830"/>
        <end position="1856"/>
    </location>
</feature>
<dbReference type="InterPro" id="IPR013320">
    <property type="entry name" value="ConA-like_dom_sf"/>
</dbReference>
<dbReference type="EMBL" id="GL349483">
    <property type="protein sequence ID" value="KNC53848.1"/>
    <property type="molecule type" value="Genomic_DNA"/>
</dbReference>
<feature type="transmembrane region" description="Helical" evidence="2">
    <location>
        <begin position="1419"/>
        <end position="1441"/>
    </location>
</feature>
<gene>
    <name evidence="5" type="ORF">AMSG_09799</name>
</gene>
<evidence type="ECO:0000256" key="1">
    <source>
        <dbReference type="SAM" id="MobiDB-lite"/>
    </source>
</evidence>
<dbReference type="SMART" id="SM01411">
    <property type="entry name" value="Ephrin_rec_like"/>
    <property type="match status" value="3"/>
</dbReference>
<dbReference type="Pfam" id="PF07699">
    <property type="entry name" value="Ephrin_rec_like"/>
    <property type="match status" value="1"/>
</dbReference>
<organism evidence="5 6">
    <name type="scientific">Thecamonas trahens ATCC 50062</name>
    <dbReference type="NCBI Taxonomy" id="461836"/>
    <lineage>
        <taxon>Eukaryota</taxon>
        <taxon>Apusozoa</taxon>
        <taxon>Apusomonadida</taxon>
        <taxon>Apusomonadidae</taxon>
        <taxon>Thecamonas</taxon>
    </lineage>
</organism>
<dbReference type="Gene3D" id="2.60.120.200">
    <property type="match status" value="1"/>
</dbReference>
<feature type="transmembrane region" description="Helical" evidence="2">
    <location>
        <begin position="1529"/>
        <end position="1552"/>
    </location>
</feature>
<dbReference type="Pfam" id="PF13385">
    <property type="entry name" value="Laminin_G_3"/>
    <property type="match status" value="1"/>
</dbReference>
<feature type="chain" id="PRO_5005537375" description="Tyrosine-protein kinase ephrin type A/B receptor-like domain-containing protein" evidence="3">
    <location>
        <begin position="35"/>
        <end position="2036"/>
    </location>
</feature>
<dbReference type="PANTHER" id="PTHR46967">
    <property type="entry name" value="INSULIN-LIKE GROWTH FACTOR BINDING PROTEIN,N-TERMINAL"/>
    <property type="match status" value="1"/>
</dbReference>
<feature type="transmembrane region" description="Helical" evidence="2">
    <location>
        <begin position="1576"/>
        <end position="1600"/>
    </location>
</feature>
<keyword evidence="2" id="KW-1133">Transmembrane helix</keyword>
<keyword evidence="2" id="KW-0472">Membrane</keyword>
<reference evidence="5 6" key="1">
    <citation type="submission" date="2010-05" db="EMBL/GenBank/DDBJ databases">
        <title>The Genome Sequence of Thecamonas trahens ATCC 50062.</title>
        <authorList>
            <consortium name="The Broad Institute Genome Sequencing Platform"/>
            <person name="Russ C."/>
            <person name="Cuomo C."/>
            <person name="Shea T."/>
            <person name="Young S.K."/>
            <person name="Zeng Q."/>
            <person name="Koehrsen M."/>
            <person name="Haas B."/>
            <person name="Borodovsky M."/>
            <person name="Guigo R."/>
            <person name="Alvarado L."/>
            <person name="Berlin A."/>
            <person name="Bochicchio J."/>
            <person name="Borenstein D."/>
            <person name="Chapman S."/>
            <person name="Chen Z."/>
            <person name="Freedman E."/>
            <person name="Gellesch M."/>
            <person name="Goldberg J."/>
            <person name="Griggs A."/>
            <person name="Gujja S."/>
            <person name="Heilman E."/>
            <person name="Heiman D."/>
            <person name="Hepburn T."/>
            <person name="Howarth C."/>
            <person name="Jen D."/>
            <person name="Larson L."/>
            <person name="Mehta T."/>
            <person name="Park D."/>
            <person name="Pearson M."/>
            <person name="Roberts A."/>
            <person name="Saif S."/>
            <person name="Shenoy N."/>
            <person name="Sisk P."/>
            <person name="Stolte C."/>
            <person name="Sykes S."/>
            <person name="Thomson T."/>
            <person name="Walk T."/>
            <person name="White J."/>
            <person name="Yandava C."/>
            <person name="Burger G."/>
            <person name="Gray M.W."/>
            <person name="Holland P.W.H."/>
            <person name="King N."/>
            <person name="Lang F.B.F."/>
            <person name="Roger A.J."/>
            <person name="Ruiz-Trillo I."/>
            <person name="Lander E."/>
            <person name="Nusbaum C."/>
        </authorList>
    </citation>
    <scope>NUCLEOTIDE SEQUENCE [LARGE SCALE GENOMIC DNA]</scope>
    <source>
        <strain evidence="5 6">ATCC 50062</strain>
    </source>
</reference>
<evidence type="ECO:0000259" key="4">
    <source>
        <dbReference type="Pfam" id="PF07699"/>
    </source>
</evidence>
<feature type="transmembrane region" description="Helical" evidence="2">
    <location>
        <begin position="1659"/>
        <end position="1681"/>
    </location>
</feature>
<feature type="transmembrane region" description="Helical" evidence="2">
    <location>
        <begin position="1380"/>
        <end position="1398"/>
    </location>
</feature>
<feature type="compositionally biased region" description="Polar residues" evidence="1">
    <location>
        <begin position="1958"/>
        <end position="1969"/>
    </location>
</feature>
<feature type="compositionally biased region" description="Low complexity" evidence="1">
    <location>
        <begin position="1842"/>
        <end position="1856"/>
    </location>
</feature>
<dbReference type="Gene3D" id="2.10.50.10">
    <property type="entry name" value="Tumor Necrosis Factor Receptor, subunit A, domain 2"/>
    <property type="match status" value="2"/>
</dbReference>
<proteinExistence type="predicted"/>
<keyword evidence="2" id="KW-0812">Transmembrane</keyword>
<dbReference type="InterPro" id="IPR009030">
    <property type="entry name" value="Growth_fac_rcpt_cys_sf"/>
</dbReference>
<accession>A0A0L0DQY5</accession>
<name>A0A0L0DQY5_THETB</name>
<feature type="compositionally biased region" description="Basic and acidic residues" evidence="1">
    <location>
        <begin position="2027"/>
        <end position="2036"/>
    </location>
</feature>
<keyword evidence="6" id="KW-1185">Reference proteome</keyword>
<protein>
    <recommendedName>
        <fullName evidence="4">Tyrosine-protein kinase ephrin type A/B receptor-like domain-containing protein</fullName>
    </recommendedName>
</protein>
<dbReference type="GeneID" id="25568182"/>